<keyword evidence="3" id="KW-1185">Reference proteome</keyword>
<proteinExistence type="predicted"/>
<gene>
    <name evidence="2" type="ORF">ESCO_001507</name>
</gene>
<reference evidence="2 3" key="1">
    <citation type="submission" date="2015-07" db="EMBL/GenBank/DDBJ databases">
        <title>The genome of the fungus Escovopsis weberi, a specialized disease agent of ant agriculture.</title>
        <authorList>
            <person name="de Man T.J."/>
            <person name="Stajich J.E."/>
            <person name="Kubicek C.P."/>
            <person name="Chenthamara K."/>
            <person name="Atanasova L."/>
            <person name="Druzhinina I.S."/>
            <person name="Birnbaum S."/>
            <person name="Barribeau S.M."/>
            <person name="Teiling C."/>
            <person name="Suen G."/>
            <person name="Currie C."/>
            <person name="Gerardo N.M."/>
        </authorList>
    </citation>
    <scope>NUCLEOTIDE SEQUENCE [LARGE SCALE GENOMIC DNA]</scope>
</reference>
<feature type="compositionally biased region" description="Basic and acidic residues" evidence="1">
    <location>
        <begin position="107"/>
        <end position="116"/>
    </location>
</feature>
<feature type="region of interest" description="Disordered" evidence="1">
    <location>
        <begin position="169"/>
        <end position="290"/>
    </location>
</feature>
<feature type="compositionally biased region" description="Pro residues" evidence="1">
    <location>
        <begin position="231"/>
        <end position="243"/>
    </location>
</feature>
<comment type="caution">
    <text evidence="2">The sequence shown here is derived from an EMBL/GenBank/DDBJ whole genome shotgun (WGS) entry which is preliminary data.</text>
</comment>
<accession>A0A0M8MYA7</accession>
<feature type="region of interest" description="Disordered" evidence="1">
    <location>
        <begin position="28"/>
        <end position="49"/>
    </location>
</feature>
<feature type="compositionally biased region" description="Pro residues" evidence="1">
    <location>
        <begin position="195"/>
        <end position="204"/>
    </location>
</feature>
<name>A0A0M8MYA7_ESCWE</name>
<dbReference type="AlphaFoldDB" id="A0A0M8MYA7"/>
<evidence type="ECO:0000313" key="3">
    <source>
        <dbReference type="Proteomes" id="UP000053831"/>
    </source>
</evidence>
<sequence>MSSWVGAPPVSEGGFSFSNGVFFAEASGKNQHRRASPPELAAHFSSGNERDHPAHWFEAQLAHYGLRPSKTKSVARMRLFDAVQANSLAVPSHIALLEDRLKREWTRQDRAAKRTDPPAPNASPSKSKSKSKQPAAPVHGTKRKAADQPVVVNVTVSNTAIAGAPPKYRVKQTARRGTPWQRGPTRAESALALSPVPPPAPAPTRPKQTARCSRGGAYTTPGRTTQGPILALPPSPSPPPPPATTRTKQTARCSRGRGGGSAGRGRSAQGRGFYDPPSPSTIKPEYDDDGMAYGQLPPLGWINGQYDIQSRYVDEQWPSYNSDFSLVLKLAGTAIWGSFDLGVISGILHIEQRPRQASHDAVPFTWRGREDEGPILFGHNRGWIRFLGGGRVDGEFDFQGISFEGMRDAEFETMSGVSARELQDEWNEYTEERFEEENRARWR</sequence>
<feature type="compositionally biased region" description="Low complexity" evidence="1">
    <location>
        <begin position="122"/>
        <end position="137"/>
    </location>
</feature>
<feature type="region of interest" description="Disordered" evidence="1">
    <location>
        <begin position="107"/>
        <end position="150"/>
    </location>
</feature>
<dbReference type="OrthoDB" id="4121058at2759"/>
<dbReference type="STRING" id="150374.A0A0M8MYA7"/>
<evidence type="ECO:0000256" key="1">
    <source>
        <dbReference type="SAM" id="MobiDB-lite"/>
    </source>
</evidence>
<organism evidence="2 3">
    <name type="scientific">Escovopsis weberi</name>
    <dbReference type="NCBI Taxonomy" id="150374"/>
    <lineage>
        <taxon>Eukaryota</taxon>
        <taxon>Fungi</taxon>
        <taxon>Dikarya</taxon>
        <taxon>Ascomycota</taxon>
        <taxon>Pezizomycotina</taxon>
        <taxon>Sordariomycetes</taxon>
        <taxon>Hypocreomycetidae</taxon>
        <taxon>Hypocreales</taxon>
        <taxon>Hypocreaceae</taxon>
        <taxon>Escovopsis</taxon>
    </lineage>
</organism>
<evidence type="ECO:0000313" key="2">
    <source>
        <dbReference type="EMBL" id="KOS21736.1"/>
    </source>
</evidence>
<protein>
    <submittedName>
        <fullName evidence="2">Uncharacterized protein</fullName>
    </submittedName>
</protein>
<dbReference type="EMBL" id="LGSR01000006">
    <property type="protein sequence ID" value="KOS21736.1"/>
    <property type="molecule type" value="Genomic_DNA"/>
</dbReference>
<dbReference type="Proteomes" id="UP000053831">
    <property type="component" value="Unassembled WGS sequence"/>
</dbReference>